<accession>A0A1I2J6M2</accession>
<organism evidence="3 4">
    <name type="scientific">Nannocystis exedens</name>
    <dbReference type="NCBI Taxonomy" id="54"/>
    <lineage>
        <taxon>Bacteria</taxon>
        <taxon>Pseudomonadati</taxon>
        <taxon>Myxococcota</taxon>
        <taxon>Polyangia</taxon>
        <taxon>Nannocystales</taxon>
        <taxon>Nannocystaceae</taxon>
        <taxon>Nannocystis</taxon>
    </lineage>
</organism>
<dbReference type="InterPro" id="IPR052216">
    <property type="entry name" value="CRISPR_Csm3_endoribonuclease"/>
</dbReference>
<dbReference type="PANTHER" id="PTHR35579:SF3">
    <property type="entry name" value="CRISPR SYSTEM CMS ENDORIBONUCLEASE CSM3"/>
    <property type="match status" value="1"/>
</dbReference>
<reference evidence="4" key="1">
    <citation type="submission" date="2016-10" db="EMBL/GenBank/DDBJ databases">
        <authorList>
            <person name="Varghese N."/>
            <person name="Submissions S."/>
        </authorList>
    </citation>
    <scope>NUCLEOTIDE SEQUENCE [LARGE SCALE GENOMIC DNA]</scope>
    <source>
        <strain evidence="4">ATCC 25963</strain>
    </source>
</reference>
<sequence length="436" mass="46180">MSRPFTLTIRAQGSLALGGITGVERDHHSASARDAAGRPFIPATALRGVLRSNLEAVLRGADCPACAGGTGLSPDAPAGARPEPCTLGPEGTRCLACRLFGGHQERLPDGAAFFSALVLTDAVLPDDAPPPPWTTRSTVGIRRDARSARQHVLAQQRVPTPGVELVFVARGRLLDPDLESCLSAAVSATTHIGAGRSRGLGRIECGLRFDPLVEAPAVAVEGDSVRLRLRLVSPACIGVAFADDNLRDTRREIPGSALRGAIGFALAEALDGMHTRERPDAAFERLVAEDGARFGFLYPVDAKSVPLDAAPLPITTLGCKFERNTHPVVDGLLDAIAATLAESAVVAGRVHDTSHVSCQTCRAPLRTLRGPREHRSAVPTRTITRLAMDRQRGSARSEMLFSQVLLEPGLHLEGSIDNIPAECRDRLALALSRPLA</sequence>
<dbReference type="Pfam" id="PF03787">
    <property type="entry name" value="RAMPs"/>
    <property type="match status" value="1"/>
</dbReference>
<dbReference type="PANTHER" id="PTHR35579">
    <property type="entry name" value="CRISPR SYSTEM CMS ENDORIBONUCLEASE CSM3"/>
    <property type="match status" value="1"/>
</dbReference>
<dbReference type="Proteomes" id="UP000199400">
    <property type="component" value="Unassembled WGS sequence"/>
</dbReference>
<feature type="domain" description="CRISPR type III-associated protein" evidence="2">
    <location>
        <begin position="29"/>
        <end position="204"/>
    </location>
</feature>
<name>A0A1I2J6M2_9BACT</name>
<feature type="non-terminal residue" evidence="3">
    <location>
        <position position="436"/>
    </location>
</feature>
<evidence type="ECO:0000259" key="2">
    <source>
        <dbReference type="Pfam" id="PF03787"/>
    </source>
</evidence>
<evidence type="ECO:0000256" key="1">
    <source>
        <dbReference type="ARBA" id="ARBA00023118"/>
    </source>
</evidence>
<gene>
    <name evidence="3" type="ORF">SAMN02745121_09207</name>
</gene>
<dbReference type="InterPro" id="IPR005537">
    <property type="entry name" value="RAMP_III_fam"/>
</dbReference>
<dbReference type="RefSeq" id="WP_177326112.1">
    <property type="nucleotide sequence ID" value="NZ_FOMX01000145.1"/>
</dbReference>
<protein>
    <submittedName>
        <fullName evidence="3">CRISPR-associated protein Csx10</fullName>
    </submittedName>
</protein>
<dbReference type="GO" id="GO:0051607">
    <property type="term" value="P:defense response to virus"/>
    <property type="evidence" value="ECO:0007669"/>
    <property type="project" value="UniProtKB-KW"/>
</dbReference>
<evidence type="ECO:0000313" key="4">
    <source>
        <dbReference type="Proteomes" id="UP000199400"/>
    </source>
</evidence>
<keyword evidence="1" id="KW-0051">Antiviral defense</keyword>
<proteinExistence type="predicted"/>
<dbReference type="EMBL" id="FOMX01000145">
    <property type="protein sequence ID" value="SFF50174.1"/>
    <property type="molecule type" value="Genomic_DNA"/>
</dbReference>
<keyword evidence="4" id="KW-1185">Reference proteome</keyword>
<dbReference type="AlphaFoldDB" id="A0A1I2J6M2"/>
<evidence type="ECO:0000313" key="3">
    <source>
        <dbReference type="EMBL" id="SFF50174.1"/>
    </source>
</evidence>